<evidence type="ECO:0000256" key="4">
    <source>
        <dbReference type="PROSITE-ProRule" id="PRU00175"/>
    </source>
</evidence>
<dbReference type="EMBL" id="BPVZ01000225">
    <property type="protein sequence ID" value="GKV47297.1"/>
    <property type="molecule type" value="Genomic_DNA"/>
</dbReference>
<dbReference type="Pfam" id="PF13639">
    <property type="entry name" value="zf-RING_2"/>
    <property type="match status" value="1"/>
</dbReference>
<dbReference type="SMART" id="SM00184">
    <property type="entry name" value="RING"/>
    <property type="match status" value="1"/>
</dbReference>
<evidence type="ECO:0000313" key="7">
    <source>
        <dbReference type="EMBL" id="GKV47297.1"/>
    </source>
</evidence>
<keyword evidence="8" id="KW-1185">Reference proteome</keyword>
<keyword evidence="5" id="KW-1133">Transmembrane helix</keyword>
<gene>
    <name evidence="7" type="ORF">SLEP1_g54210</name>
</gene>
<proteinExistence type="predicted"/>
<evidence type="ECO:0000256" key="1">
    <source>
        <dbReference type="ARBA" id="ARBA00022723"/>
    </source>
</evidence>
<feature type="transmembrane region" description="Helical" evidence="5">
    <location>
        <begin position="15"/>
        <end position="34"/>
    </location>
</feature>
<dbReference type="GO" id="GO:0016567">
    <property type="term" value="P:protein ubiquitination"/>
    <property type="evidence" value="ECO:0007669"/>
    <property type="project" value="TreeGrafter"/>
</dbReference>
<protein>
    <recommendedName>
        <fullName evidence="6">RING-type domain-containing protein</fullName>
    </recommendedName>
</protein>
<feature type="domain" description="RING-type" evidence="6">
    <location>
        <begin position="94"/>
        <end position="136"/>
    </location>
</feature>
<dbReference type="InterPro" id="IPR001841">
    <property type="entry name" value="Znf_RING"/>
</dbReference>
<dbReference type="GO" id="GO:0061630">
    <property type="term" value="F:ubiquitin protein ligase activity"/>
    <property type="evidence" value="ECO:0007669"/>
    <property type="project" value="TreeGrafter"/>
</dbReference>
<organism evidence="7 8">
    <name type="scientific">Rubroshorea leprosula</name>
    <dbReference type="NCBI Taxonomy" id="152421"/>
    <lineage>
        <taxon>Eukaryota</taxon>
        <taxon>Viridiplantae</taxon>
        <taxon>Streptophyta</taxon>
        <taxon>Embryophyta</taxon>
        <taxon>Tracheophyta</taxon>
        <taxon>Spermatophyta</taxon>
        <taxon>Magnoliopsida</taxon>
        <taxon>eudicotyledons</taxon>
        <taxon>Gunneridae</taxon>
        <taxon>Pentapetalae</taxon>
        <taxon>rosids</taxon>
        <taxon>malvids</taxon>
        <taxon>Malvales</taxon>
        <taxon>Dipterocarpaceae</taxon>
        <taxon>Rubroshorea</taxon>
    </lineage>
</organism>
<evidence type="ECO:0000313" key="8">
    <source>
        <dbReference type="Proteomes" id="UP001054252"/>
    </source>
</evidence>
<comment type="caution">
    <text evidence="7">The sequence shown here is derived from an EMBL/GenBank/DDBJ whole genome shotgun (WGS) entry which is preliminary data.</text>
</comment>
<reference evidence="7 8" key="1">
    <citation type="journal article" date="2021" name="Commun. Biol.">
        <title>The genome of Shorea leprosula (Dipterocarpaceae) highlights the ecological relevance of drought in aseasonal tropical rainforests.</title>
        <authorList>
            <person name="Ng K.K.S."/>
            <person name="Kobayashi M.J."/>
            <person name="Fawcett J.A."/>
            <person name="Hatakeyama M."/>
            <person name="Paape T."/>
            <person name="Ng C.H."/>
            <person name="Ang C.C."/>
            <person name="Tnah L.H."/>
            <person name="Lee C.T."/>
            <person name="Nishiyama T."/>
            <person name="Sese J."/>
            <person name="O'Brien M.J."/>
            <person name="Copetti D."/>
            <person name="Mohd Noor M.I."/>
            <person name="Ong R.C."/>
            <person name="Putra M."/>
            <person name="Sireger I.Z."/>
            <person name="Indrioko S."/>
            <person name="Kosugi Y."/>
            <person name="Izuno A."/>
            <person name="Isagi Y."/>
            <person name="Lee S.L."/>
            <person name="Shimizu K.K."/>
        </authorList>
    </citation>
    <scope>NUCLEOTIDE SEQUENCE [LARGE SCALE GENOMIC DNA]</scope>
    <source>
        <strain evidence="7">214</strain>
    </source>
</reference>
<dbReference type="PANTHER" id="PTHR45969">
    <property type="entry name" value="RING ZINC FINGER PROTEIN-RELATED"/>
    <property type="match status" value="1"/>
</dbReference>
<evidence type="ECO:0000259" key="6">
    <source>
        <dbReference type="PROSITE" id="PS50089"/>
    </source>
</evidence>
<dbReference type="PROSITE" id="PS50089">
    <property type="entry name" value="ZF_RING_2"/>
    <property type="match status" value="1"/>
</dbReference>
<dbReference type="AlphaFoldDB" id="A0AAV5MCT5"/>
<dbReference type="Gene3D" id="3.30.40.10">
    <property type="entry name" value="Zinc/RING finger domain, C3HC4 (zinc finger)"/>
    <property type="match status" value="1"/>
</dbReference>
<accession>A0AAV5MCT5</accession>
<sequence length="161" mass="17879">MGLQSQLNDVSSDSIPLLLVALIANCVCSLRNFLFGLLQSARLLPSPDQTIGDEGLIGSGLASLIVLSEQLNLNRVFSYRYCCDVNRSEGGSDCVVCLCTLRDGDRVRKLDCRHVFHKDCFDGWLDHLKFNCPLCRSPLIADERVDAAQRRVGEDLIGWFS</sequence>
<name>A0AAV5MCT5_9ROSI</name>
<keyword evidence="3" id="KW-0862">Zinc</keyword>
<evidence type="ECO:0000256" key="3">
    <source>
        <dbReference type="ARBA" id="ARBA00022833"/>
    </source>
</evidence>
<dbReference type="GO" id="GO:0008270">
    <property type="term" value="F:zinc ion binding"/>
    <property type="evidence" value="ECO:0007669"/>
    <property type="project" value="UniProtKB-KW"/>
</dbReference>
<dbReference type="Proteomes" id="UP001054252">
    <property type="component" value="Unassembled WGS sequence"/>
</dbReference>
<keyword evidence="5" id="KW-0472">Membrane</keyword>
<keyword evidence="2 4" id="KW-0863">Zinc-finger</keyword>
<evidence type="ECO:0000256" key="2">
    <source>
        <dbReference type="ARBA" id="ARBA00022771"/>
    </source>
</evidence>
<evidence type="ECO:0000256" key="5">
    <source>
        <dbReference type="SAM" id="Phobius"/>
    </source>
</evidence>
<keyword evidence="5" id="KW-0812">Transmembrane</keyword>
<dbReference type="SUPFAM" id="SSF57850">
    <property type="entry name" value="RING/U-box"/>
    <property type="match status" value="1"/>
</dbReference>
<dbReference type="PANTHER" id="PTHR45969:SF5">
    <property type="entry name" value="E3 UBIQUITIN-PROTEIN LIGASE RHA2A"/>
    <property type="match status" value="1"/>
</dbReference>
<keyword evidence="1" id="KW-0479">Metal-binding</keyword>
<dbReference type="InterPro" id="IPR013083">
    <property type="entry name" value="Znf_RING/FYVE/PHD"/>
</dbReference>